<organism evidence="7 8">
    <name type="scientific">Kordia periserrulae</name>
    <dbReference type="NCBI Taxonomy" id="701523"/>
    <lineage>
        <taxon>Bacteria</taxon>
        <taxon>Pseudomonadati</taxon>
        <taxon>Bacteroidota</taxon>
        <taxon>Flavobacteriia</taxon>
        <taxon>Flavobacteriales</taxon>
        <taxon>Flavobacteriaceae</taxon>
        <taxon>Kordia</taxon>
    </lineage>
</organism>
<evidence type="ECO:0000256" key="2">
    <source>
        <dbReference type="ARBA" id="ARBA00007524"/>
    </source>
</evidence>
<dbReference type="CDD" id="cd15904">
    <property type="entry name" value="TSPO_MBR"/>
    <property type="match status" value="1"/>
</dbReference>
<protein>
    <submittedName>
        <fullName evidence="7">TspO/MBR related protein</fullName>
    </submittedName>
</protein>
<feature type="transmembrane region" description="Helical" evidence="6">
    <location>
        <begin position="7"/>
        <end position="25"/>
    </location>
</feature>
<dbReference type="AlphaFoldDB" id="A0A2T6C1H2"/>
<dbReference type="OrthoDB" id="9795496at2"/>
<sequence length="153" mass="17676">MNFYVRLILFLLINFGALGLGAYLMNNGPQSTWYAELDKAPWTPPGWVFGFAWTTVMICFSIYMAKLTEAKNIKIILLLFVIQFVLNVSWNYVFFNQHDMLLGMVNLILLTGIIAVMMLKFKSQTQIYTLFIAPYFIWLIVANSLNGYILYSN</sequence>
<dbReference type="Gene3D" id="1.20.1260.100">
    <property type="entry name" value="TspO/MBR protein"/>
    <property type="match status" value="1"/>
</dbReference>
<dbReference type="FunFam" id="1.20.1260.100:FF:000001">
    <property type="entry name" value="translocator protein 2"/>
    <property type="match status" value="1"/>
</dbReference>
<dbReference type="EMBL" id="QBKT01000003">
    <property type="protein sequence ID" value="PTX62174.1"/>
    <property type="molecule type" value="Genomic_DNA"/>
</dbReference>
<gene>
    <name evidence="7" type="ORF">C8N46_103273</name>
</gene>
<keyword evidence="3 6" id="KW-0812">Transmembrane</keyword>
<name>A0A2T6C1H2_9FLAO</name>
<feature type="transmembrane region" description="Helical" evidence="6">
    <location>
        <begin position="100"/>
        <end position="119"/>
    </location>
</feature>
<comment type="similarity">
    <text evidence="2">Belongs to the TspO/BZRP family.</text>
</comment>
<accession>A0A2T6C1H2</accession>
<comment type="subcellular location">
    <subcellularLocation>
        <location evidence="1">Membrane</location>
        <topology evidence="1">Multi-pass membrane protein</topology>
    </subcellularLocation>
</comment>
<dbReference type="PANTHER" id="PTHR10057:SF0">
    <property type="entry name" value="TRANSLOCATOR PROTEIN"/>
    <property type="match status" value="1"/>
</dbReference>
<feature type="transmembrane region" description="Helical" evidence="6">
    <location>
        <begin position="75"/>
        <end position="94"/>
    </location>
</feature>
<evidence type="ECO:0000256" key="5">
    <source>
        <dbReference type="ARBA" id="ARBA00023136"/>
    </source>
</evidence>
<comment type="caution">
    <text evidence="7">The sequence shown here is derived from an EMBL/GenBank/DDBJ whole genome shotgun (WGS) entry which is preliminary data.</text>
</comment>
<evidence type="ECO:0000256" key="6">
    <source>
        <dbReference type="SAM" id="Phobius"/>
    </source>
</evidence>
<feature type="transmembrane region" description="Helical" evidence="6">
    <location>
        <begin position="131"/>
        <end position="151"/>
    </location>
</feature>
<reference evidence="7 8" key="1">
    <citation type="submission" date="2018-04" db="EMBL/GenBank/DDBJ databases">
        <title>Genomic Encyclopedia of Archaeal and Bacterial Type Strains, Phase II (KMG-II): from individual species to whole genera.</title>
        <authorList>
            <person name="Goeker M."/>
        </authorList>
    </citation>
    <scope>NUCLEOTIDE SEQUENCE [LARGE SCALE GENOMIC DNA]</scope>
    <source>
        <strain evidence="7 8">DSM 25731</strain>
    </source>
</reference>
<dbReference type="Proteomes" id="UP000244090">
    <property type="component" value="Unassembled WGS sequence"/>
</dbReference>
<keyword evidence="5 6" id="KW-0472">Membrane</keyword>
<dbReference type="PANTHER" id="PTHR10057">
    <property type="entry name" value="PERIPHERAL-TYPE BENZODIAZEPINE RECEPTOR"/>
    <property type="match status" value="1"/>
</dbReference>
<dbReference type="PIRSF" id="PIRSF005859">
    <property type="entry name" value="PBR"/>
    <property type="match status" value="1"/>
</dbReference>
<evidence type="ECO:0000256" key="1">
    <source>
        <dbReference type="ARBA" id="ARBA00004141"/>
    </source>
</evidence>
<keyword evidence="4 6" id="KW-1133">Transmembrane helix</keyword>
<dbReference type="GO" id="GO:0016020">
    <property type="term" value="C:membrane"/>
    <property type="evidence" value="ECO:0007669"/>
    <property type="project" value="UniProtKB-SubCell"/>
</dbReference>
<evidence type="ECO:0000256" key="4">
    <source>
        <dbReference type="ARBA" id="ARBA00022989"/>
    </source>
</evidence>
<dbReference type="InterPro" id="IPR004307">
    <property type="entry name" value="TspO_MBR"/>
</dbReference>
<evidence type="ECO:0000313" key="7">
    <source>
        <dbReference type="EMBL" id="PTX62174.1"/>
    </source>
</evidence>
<dbReference type="InterPro" id="IPR038330">
    <property type="entry name" value="TspO/MBR-related_sf"/>
</dbReference>
<dbReference type="RefSeq" id="WP_108114385.1">
    <property type="nucleotide sequence ID" value="NZ_QBKT01000003.1"/>
</dbReference>
<dbReference type="GO" id="GO:0033013">
    <property type="term" value="P:tetrapyrrole metabolic process"/>
    <property type="evidence" value="ECO:0007669"/>
    <property type="project" value="UniProtKB-ARBA"/>
</dbReference>
<feature type="transmembrane region" description="Helical" evidence="6">
    <location>
        <begin position="45"/>
        <end position="63"/>
    </location>
</feature>
<keyword evidence="8" id="KW-1185">Reference proteome</keyword>
<dbReference type="Pfam" id="PF03073">
    <property type="entry name" value="TspO_MBR"/>
    <property type="match status" value="1"/>
</dbReference>
<proteinExistence type="inferred from homology"/>
<evidence type="ECO:0000256" key="3">
    <source>
        <dbReference type="ARBA" id="ARBA00022692"/>
    </source>
</evidence>
<evidence type="ECO:0000313" key="8">
    <source>
        <dbReference type="Proteomes" id="UP000244090"/>
    </source>
</evidence>